<keyword evidence="7" id="KW-1185">Reference proteome</keyword>
<evidence type="ECO:0000256" key="3">
    <source>
        <dbReference type="ARBA" id="ARBA00023004"/>
    </source>
</evidence>
<dbReference type="GO" id="GO:0046872">
    <property type="term" value="F:metal ion binding"/>
    <property type="evidence" value="ECO:0007669"/>
    <property type="project" value="UniProtKB-KW"/>
</dbReference>
<proteinExistence type="predicted"/>
<dbReference type="AlphaFoldDB" id="A0A286U3H8"/>
<dbReference type="PROSITE" id="PS51007">
    <property type="entry name" value="CYTC"/>
    <property type="match status" value="1"/>
</dbReference>
<evidence type="ECO:0000256" key="1">
    <source>
        <dbReference type="ARBA" id="ARBA00022617"/>
    </source>
</evidence>
<evidence type="ECO:0000313" key="6">
    <source>
        <dbReference type="EMBL" id="GAX62700.1"/>
    </source>
</evidence>
<sequence length="153" mass="17851">MYRKNYHILALLIPLTLALFFGGCVTVQRLPEEQSEDAQVYIERCSSCHTIPHPSRLNFNHWKDKIAVMEGSQMPVIKTEEKEAILSYMRTESKKGFKIFKLRCGKCHLPPKQDEMEAEDWEQLIVVLDGKMPVFSEKERSSIIRYLQAYAKK</sequence>
<keyword evidence="1 4" id="KW-0349">Heme</keyword>
<evidence type="ECO:0000313" key="7">
    <source>
        <dbReference type="Proteomes" id="UP000218542"/>
    </source>
</evidence>
<dbReference type="EMBL" id="BAOS01000038">
    <property type="protein sequence ID" value="GAX62700.1"/>
    <property type="molecule type" value="Genomic_DNA"/>
</dbReference>
<dbReference type="GO" id="GO:0009055">
    <property type="term" value="F:electron transfer activity"/>
    <property type="evidence" value="ECO:0007669"/>
    <property type="project" value="InterPro"/>
</dbReference>
<dbReference type="Gene3D" id="1.10.760.10">
    <property type="entry name" value="Cytochrome c-like domain"/>
    <property type="match status" value="1"/>
</dbReference>
<keyword evidence="3 4" id="KW-0408">Iron</keyword>
<comment type="caution">
    <text evidence="6">The sequence shown here is derived from an EMBL/GenBank/DDBJ whole genome shotgun (WGS) entry which is preliminary data.</text>
</comment>
<dbReference type="InterPro" id="IPR009056">
    <property type="entry name" value="Cyt_c-like_dom"/>
</dbReference>
<reference evidence="6 7" key="1">
    <citation type="journal article" date="2017" name="Environ. Microbiol. Rep.">
        <title>Genetic diversity of marine anaerobic ammonium-oxidizing bacteria as revealed by genomic and proteomic analyses of 'Candidatus Scalindua japonica'.</title>
        <authorList>
            <person name="Oshiki M."/>
            <person name="Mizuto K."/>
            <person name="Kimura Z."/>
            <person name="Kindaichi T."/>
            <person name="Satoh H."/>
            <person name="Okabe S."/>
        </authorList>
    </citation>
    <scope>NUCLEOTIDE SEQUENCE [LARGE SCALE GENOMIC DNA]</scope>
    <source>
        <strain evidence="7">husup-a2</strain>
    </source>
</reference>
<dbReference type="SUPFAM" id="SSF46626">
    <property type="entry name" value="Cytochrome c"/>
    <property type="match status" value="1"/>
</dbReference>
<evidence type="ECO:0000256" key="2">
    <source>
        <dbReference type="ARBA" id="ARBA00022723"/>
    </source>
</evidence>
<gene>
    <name evidence="6" type="ORF">SCALIN_C38_0063</name>
</gene>
<dbReference type="OrthoDB" id="679921at2"/>
<dbReference type="Proteomes" id="UP000218542">
    <property type="component" value="Unassembled WGS sequence"/>
</dbReference>
<accession>A0A286U3H8</accession>
<dbReference type="InterPro" id="IPR036909">
    <property type="entry name" value="Cyt_c-like_dom_sf"/>
</dbReference>
<protein>
    <submittedName>
        <fullName evidence="6">Nitrate/TMAO reductases, membrane-bound tetraheme cytochrome c subunit</fullName>
    </submittedName>
</protein>
<keyword evidence="2 4" id="KW-0479">Metal-binding</keyword>
<name>A0A286U3H8_9BACT</name>
<feature type="domain" description="Cytochrome c" evidence="5">
    <location>
        <begin position="32"/>
        <end position="151"/>
    </location>
</feature>
<evidence type="ECO:0000259" key="5">
    <source>
        <dbReference type="PROSITE" id="PS51007"/>
    </source>
</evidence>
<dbReference type="PROSITE" id="PS51257">
    <property type="entry name" value="PROKAR_LIPOPROTEIN"/>
    <property type="match status" value="1"/>
</dbReference>
<dbReference type="RefSeq" id="WP_096896092.1">
    <property type="nucleotide sequence ID" value="NZ_BAOS01000038.1"/>
</dbReference>
<dbReference type="GO" id="GO:0020037">
    <property type="term" value="F:heme binding"/>
    <property type="evidence" value="ECO:0007669"/>
    <property type="project" value="InterPro"/>
</dbReference>
<organism evidence="6 7">
    <name type="scientific">Candidatus Scalindua japonica</name>
    <dbReference type="NCBI Taxonomy" id="1284222"/>
    <lineage>
        <taxon>Bacteria</taxon>
        <taxon>Pseudomonadati</taxon>
        <taxon>Planctomycetota</taxon>
        <taxon>Candidatus Brocadiia</taxon>
        <taxon>Candidatus Brocadiales</taxon>
        <taxon>Candidatus Scalinduaceae</taxon>
        <taxon>Candidatus Scalindua</taxon>
    </lineage>
</organism>
<evidence type="ECO:0000256" key="4">
    <source>
        <dbReference type="PROSITE-ProRule" id="PRU00433"/>
    </source>
</evidence>